<gene>
    <name evidence="1" type="ORF">EPI10_022724</name>
</gene>
<evidence type="ECO:0000313" key="2">
    <source>
        <dbReference type="Proteomes" id="UP000325315"/>
    </source>
</evidence>
<accession>A0A5B6VTC0</accession>
<organism evidence="1 2">
    <name type="scientific">Gossypium australe</name>
    <dbReference type="NCBI Taxonomy" id="47621"/>
    <lineage>
        <taxon>Eukaryota</taxon>
        <taxon>Viridiplantae</taxon>
        <taxon>Streptophyta</taxon>
        <taxon>Embryophyta</taxon>
        <taxon>Tracheophyta</taxon>
        <taxon>Spermatophyta</taxon>
        <taxon>Magnoliopsida</taxon>
        <taxon>eudicotyledons</taxon>
        <taxon>Gunneridae</taxon>
        <taxon>Pentapetalae</taxon>
        <taxon>rosids</taxon>
        <taxon>malvids</taxon>
        <taxon>Malvales</taxon>
        <taxon>Malvaceae</taxon>
        <taxon>Malvoideae</taxon>
        <taxon>Gossypium</taxon>
    </lineage>
</organism>
<keyword evidence="2" id="KW-1185">Reference proteome</keyword>
<dbReference type="Proteomes" id="UP000325315">
    <property type="component" value="Unassembled WGS sequence"/>
</dbReference>
<protein>
    <submittedName>
        <fullName evidence="1">Disease resistance protein RPS4-like</fullName>
    </submittedName>
</protein>
<comment type="caution">
    <text evidence="1">The sequence shown here is derived from an EMBL/GenBank/DDBJ whole genome shotgun (WGS) entry which is preliminary data.</text>
</comment>
<dbReference type="EMBL" id="SMMG02000005">
    <property type="protein sequence ID" value="KAA3472225.1"/>
    <property type="molecule type" value="Genomic_DNA"/>
</dbReference>
<dbReference type="AlphaFoldDB" id="A0A5B6VTC0"/>
<sequence>MIVDGLEFSGVAFLSMMMLLGMKRVVIHCRNSGQVDESDWLGWLLGKQNNQPITKDHLFLRYLTREKLYPFSLGDERETKNLSTIDCSDQDGMSLRCLSQTQLVPVLR</sequence>
<proteinExistence type="predicted"/>
<evidence type="ECO:0000313" key="1">
    <source>
        <dbReference type="EMBL" id="KAA3472225.1"/>
    </source>
</evidence>
<name>A0A5B6VTC0_9ROSI</name>
<dbReference type="OrthoDB" id="1751997at2759"/>
<reference evidence="2" key="1">
    <citation type="journal article" date="2019" name="Plant Biotechnol. J.">
        <title>Genome sequencing of the Australian wild diploid species Gossypium australe highlights disease resistance and delayed gland morphogenesis.</title>
        <authorList>
            <person name="Cai Y."/>
            <person name="Cai X."/>
            <person name="Wang Q."/>
            <person name="Wang P."/>
            <person name="Zhang Y."/>
            <person name="Cai C."/>
            <person name="Xu Y."/>
            <person name="Wang K."/>
            <person name="Zhou Z."/>
            <person name="Wang C."/>
            <person name="Geng S."/>
            <person name="Li B."/>
            <person name="Dong Q."/>
            <person name="Hou Y."/>
            <person name="Wang H."/>
            <person name="Ai P."/>
            <person name="Liu Z."/>
            <person name="Yi F."/>
            <person name="Sun M."/>
            <person name="An G."/>
            <person name="Cheng J."/>
            <person name="Zhang Y."/>
            <person name="Shi Q."/>
            <person name="Xie Y."/>
            <person name="Shi X."/>
            <person name="Chang Y."/>
            <person name="Huang F."/>
            <person name="Chen Y."/>
            <person name="Hong S."/>
            <person name="Mi L."/>
            <person name="Sun Q."/>
            <person name="Zhang L."/>
            <person name="Zhou B."/>
            <person name="Peng R."/>
            <person name="Zhang X."/>
            <person name="Liu F."/>
        </authorList>
    </citation>
    <scope>NUCLEOTIDE SEQUENCE [LARGE SCALE GENOMIC DNA]</scope>
    <source>
        <strain evidence="2">cv. PA1801</strain>
    </source>
</reference>